<dbReference type="Gene3D" id="3.50.50.60">
    <property type="entry name" value="FAD/NAD(P)-binding domain"/>
    <property type="match status" value="1"/>
</dbReference>
<evidence type="ECO:0000313" key="3">
    <source>
        <dbReference type="EMBL" id="CAD7454018.1"/>
    </source>
</evidence>
<proteinExistence type="inferred from homology"/>
<dbReference type="InterPro" id="IPR036188">
    <property type="entry name" value="FAD/NAD-bd_sf"/>
</dbReference>
<dbReference type="GO" id="GO:0050660">
    <property type="term" value="F:flavin adenine dinucleotide binding"/>
    <property type="evidence" value="ECO:0007669"/>
    <property type="project" value="InterPro"/>
</dbReference>
<dbReference type="AlphaFoldDB" id="A0A7R9IAL8"/>
<evidence type="ECO:0008006" key="4">
    <source>
        <dbReference type="Google" id="ProtNLM"/>
    </source>
</evidence>
<keyword evidence="2" id="KW-0472">Membrane</keyword>
<gene>
    <name evidence="3" type="ORF">TTEB3V08_LOCUS2135</name>
</gene>
<feature type="transmembrane region" description="Helical" evidence="2">
    <location>
        <begin position="50"/>
        <end position="69"/>
    </location>
</feature>
<keyword evidence="2" id="KW-1133">Transmembrane helix</keyword>
<dbReference type="EMBL" id="OE000487">
    <property type="protein sequence ID" value="CAD7454018.1"/>
    <property type="molecule type" value="Genomic_DNA"/>
</dbReference>
<dbReference type="PANTHER" id="PTHR11552">
    <property type="entry name" value="GLUCOSE-METHANOL-CHOLINE GMC OXIDOREDUCTASE"/>
    <property type="match status" value="1"/>
</dbReference>
<evidence type="ECO:0000256" key="2">
    <source>
        <dbReference type="SAM" id="Phobius"/>
    </source>
</evidence>
<protein>
    <recommendedName>
        <fullName evidence="4">Glucose-methanol-choline oxidoreductase N-terminal domain-containing protein</fullName>
    </recommendedName>
</protein>
<name>A0A7R9IAL8_9NEOP</name>
<dbReference type="PANTHER" id="PTHR11552:SF227">
    <property type="entry name" value="GLUCOSE DEHYDROGENASE [FAD, QUINONE]-LIKE PROTEIN"/>
    <property type="match status" value="1"/>
</dbReference>
<reference evidence="3" key="1">
    <citation type="submission" date="2020-11" db="EMBL/GenBank/DDBJ databases">
        <authorList>
            <person name="Tran Van P."/>
        </authorList>
    </citation>
    <scope>NUCLEOTIDE SEQUENCE</scope>
</reference>
<accession>A0A7R9IAL8</accession>
<dbReference type="SUPFAM" id="SSF51905">
    <property type="entry name" value="FAD/NAD(P)-binding domain"/>
    <property type="match status" value="1"/>
</dbReference>
<dbReference type="Gene3D" id="3.30.560.10">
    <property type="entry name" value="Glucose Oxidase, domain 3"/>
    <property type="match status" value="1"/>
</dbReference>
<dbReference type="GO" id="GO:0016491">
    <property type="term" value="F:oxidoreductase activity"/>
    <property type="evidence" value="ECO:0007669"/>
    <property type="project" value="TreeGrafter"/>
</dbReference>
<sequence length="300" mass="32611">MAPVVPNCAELLIGGPHQQKFGKHWSKVSISQKTRLPMTGRSGFESRSGVVELVILFFTVYLQANAAVGQARMSSIVTLPITLVGAAANAASSVAWFLPMLVAAIAYFHYELHDPESRPIDVDTELLYPQYDFIVVGAGSAGAVVANRLTEIEPWTVLLLEAGGDETEISDVPLLAAYLQLSKLDWKYKTEPQGTACLGHTNDFPRPDLSYKSRGCKSRTGDARRSDKSSVVVAAKCYKEMEREATQSDKNRLSHMTSLQYLLHLSLANVVPINYRPTSIDCSPSILGNGIAIESGGLIL</sequence>
<evidence type="ECO:0000256" key="1">
    <source>
        <dbReference type="ARBA" id="ARBA00010790"/>
    </source>
</evidence>
<organism evidence="3">
    <name type="scientific">Timema tahoe</name>
    <dbReference type="NCBI Taxonomy" id="61484"/>
    <lineage>
        <taxon>Eukaryota</taxon>
        <taxon>Metazoa</taxon>
        <taxon>Ecdysozoa</taxon>
        <taxon>Arthropoda</taxon>
        <taxon>Hexapoda</taxon>
        <taxon>Insecta</taxon>
        <taxon>Pterygota</taxon>
        <taxon>Neoptera</taxon>
        <taxon>Polyneoptera</taxon>
        <taxon>Phasmatodea</taxon>
        <taxon>Timematodea</taxon>
        <taxon>Timematoidea</taxon>
        <taxon>Timematidae</taxon>
        <taxon>Timema</taxon>
    </lineage>
</organism>
<keyword evidence="2" id="KW-0812">Transmembrane</keyword>
<dbReference type="InterPro" id="IPR012132">
    <property type="entry name" value="GMC_OxRdtase"/>
</dbReference>
<comment type="similarity">
    <text evidence="1">Belongs to the GMC oxidoreductase family.</text>
</comment>
<feature type="transmembrane region" description="Helical" evidence="2">
    <location>
        <begin position="81"/>
        <end position="108"/>
    </location>
</feature>